<dbReference type="GO" id="GO:0004519">
    <property type="term" value="F:endonuclease activity"/>
    <property type="evidence" value="ECO:0007669"/>
    <property type="project" value="UniProtKB-KW"/>
</dbReference>
<reference evidence="1" key="1">
    <citation type="submission" date="2024-10" db="EMBL/GenBank/DDBJ databases">
        <authorList>
            <person name="Li Q."/>
            <person name="Liu M."/>
            <person name="Guo S."/>
            <person name="Shi X."/>
            <person name="Zhou F."/>
            <person name="Li J."/>
        </authorList>
    </citation>
    <scope>NUCLEOTIDE SEQUENCE</scope>
</reference>
<keyword evidence="1" id="KW-0540">Nuclease</keyword>
<accession>A0AB74UKF5</accession>
<keyword evidence="1" id="KW-0255">Endonuclease</keyword>
<proteinExistence type="predicted"/>
<dbReference type="EMBL" id="PQ362313">
    <property type="protein sequence ID" value="XHV15836.1"/>
    <property type="molecule type" value="Genomic_DNA"/>
</dbReference>
<keyword evidence="1" id="KW-0378">Hydrolase</keyword>
<evidence type="ECO:0000313" key="1">
    <source>
        <dbReference type="EMBL" id="XHV15836.1"/>
    </source>
</evidence>
<name>A0AB74UKF5_9CAUD</name>
<sequence>MFKCAYAGCWYCLTPCLSATLWYHSEAASKLSKRLLYCFPSTIRAALYLPLLESQETPRAPVLLVARSPVLCALTFFDTTLRLQARLSRVSLLMWSTTYPSGTSRPNNLHAATLARVPHGKTKYPSGLTCPAVLPNLARLLTTLTHINSPVSGLYSRTPPAGVVQ</sequence>
<protein>
    <submittedName>
        <fullName evidence="1">HNH endonuclease</fullName>
    </submittedName>
</protein>
<organism evidence="1">
    <name type="scientific">Klebsiella phage HenuGS</name>
    <dbReference type="NCBI Taxonomy" id="3350566"/>
    <lineage>
        <taxon>Viruses</taxon>
        <taxon>Duplodnaviria</taxon>
        <taxon>Heunggongvirae</taxon>
        <taxon>Uroviricota</taxon>
        <taxon>Caudoviricetes</taxon>
        <taxon>Autographivirales</taxon>
        <taxon>Autoscriptoviridae</taxon>
        <taxon>Slopekvirinae</taxon>
        <taxon>Drulisvirus</taxon>
    </lineage>
</organism>